<dbReference type="AlphaFoldDB" id="A0AAD5R5F2"/>
<gene>
    <name evidence="1" type="ORF">KIN20_031491</name>
</gene>
<keyword evidence="2" id="KW-1185">Reference proteome</keyword>
<name>A0AAD5R5F2_PARTN</name>
<sequence length="573" mass="64144">MSGSTTTQEQQLEDVVMIPTEKRLIPLPLFRGSLDKLLFCQQHCVDGRPPVYAVAVDREVTLLLGTGRLLLRHNVSFSIKQLLWVVFPPSKSETEAACTQEFFCLVGTRDLMFITVNDCHPLRSRVQFDIRAVHVTKFGLLVERDISSTRDTSTSQNLVALYSLSHPLNELLAVIFKPRDSLIEWLFCWEKYEFSIVGAEDDCLLVFDRLSEMHYLLRIRTTSEHEVRSAIELLEKRRAETSAQGTPLLHLDSTPVSAQRLPGSGVSIQTSRIHTASPAVGSVPLIRSVHTRSMTARMARTRSFPHPPHAPPADSPALSIFSPMSLGQHSEAANTTISQFYDPVQQTITPKMQVFSRELQRQPDFDLLLAELCLDHVWAEPSRRDTNGEIAIKMFVSRNVLSQNFLNFFLRTSGQLRCIRVMRTVGNITTSGTLSSIPCRDATGIRDADLTVVMEMDNSVGLYSGQIKCAVAVIPRFTVSPSVSLFSADSSSFVIKYGNQLTRIKVPPQFDNPLARDVLTAVVDVLPREKAMNLMLDWRVRSRNYGNDLGDCCRGTPVTFCPAFSPQAMWSIN</sequence>
<proteinExistence type="predicted"/>
<organism evidence="1 2">
    <name type="scientific">Parelaphostrongylus tenuis</name>
    <name type="common">Meningeal worm</name>
    <dbReference type="NCBI Taxonomy" id="148309"/>
    <lineage>
        <taxon>Eukaryota</taxon>
        <taxon>Metazoa</taxon>
        <taxon>Ecdysozoa</taxon>
        <taxon>Nematoda</taxon>
        <taxon>Chromadorea</taxon>
        <taxon>Rhabditida</taxon>
        <taxon>Rhabditina</taxon>
        <taxon>Rhabditomorpha</taxon>
        <taxon>Strongyloidea</taxon>
        <taxon>Metastrongylidae</taxon>
        <taxon>Parelaphostrongylus</taxon>
    </lineage>
</organism>
<dbReference type="EMBL" id="JAHQIW010006697">
    <property type="protein sequence ID" value="KAJ1369901.1"/>
    <property type="molecule type" value="Genomic_DNA"/>
</dbReference>
<comment type="caution">
    <text evidence="1">The sequence shown here is derived from an EMBL/GenBank/DDBJ whole genome shotgun (WGS) entry which is preliminary data.</text>
</comment>
<evidence type="ECO:0008006" key="3">
    <source>
        <dbReference type="Google" id="ProtNLM"/>
    </source>
</evidence>
<accession>A0AAD5R5F2</accession>
<reference evidence="1" key="1">
    <citation type="submission" date="2021-06" db="EMBL/GenBank/DDBJ databases">
        <title>Parelaphostrongylus tenuis whole genome reference sequence.</title>
        <authorList>
            <person name="Garwood T.J."/>
            <person name="Larsen P.A."/>
            <person name="Fountain-Jones N.M."/>
            <person name="Garbe J.R."/>
            <person name="Macchietto M.G."/>
            <person name="Kania S.A."/>
            <person name="Gerhold R.W."/>
            <person name="Richards J.E."/>
            <person name="Wolf T.M."/>
        </authorList>
    </citation>
    <scope>NUCLEOTIDE SEQUENCE</scope>
    <source>
        <strain evidence="1">MNPRO001-30</strain>
        <tissue evidence="1">Meninges</tissue>
    </source>
</reference>
<evidence type="ECO:0000313" key="1">
    <source>
        <dbReference type="EMBL" id="KAJ1369901.1"/>
    </source>
</evidence>
<dbReference type="Proteomes" id="UP001196413">
    <property type="component" value="Unassembled WGS sequence"/>
</dbReference>
<evidence type="ECO:0000313" key="2">
    <source>
        <dbReference type="Proteomes" id="UP001196413"/>
    </source>
</evidence>
<protein>
    <recommendedName>
        <fullName evidence="3">Anaphase-promoting complex subunit 1</fullName>
    </recommendedName>
</protein>